<evidence type="ECO:0000256" key="1">
    <source>
        <dbReference type="ARBA" id="ARBA00023002"/>
    </source>
</evidence>
<dbReference type="PANTHER" id="PTHR42840">
    <property type="entry name" value="NAD(P)-BINDING ROSSMANN-FOLD SUPERFAMILY PROTEIN-RELATED"/>
    <property type="match status" value="1"/>
</dbReference>
<name>A0A645GGJ1_9ZZZZ</name>
<protein>
    <recommendedName>
        <fullName evidence="2">GFO/IDH/MocA-like oxidoreductase domain-containing protein</fullName>
    </recommendedName>
</protein>
<dbReference type="Pfam" id="PF22725">
    <property type="entry name" value="GFO_IDH_MocA_C3"/>
    <property type="match status" value="1"/>
</dbReference>
<evidence type="ECO:0000259" key="2">
    <source>
        <dbReference type="Pfam" id="PF22725"/>
    </source>
</evidence>
<dbReference type="InterPro" id="IPR055170">
    <property type="entry name" value="GFO_IDH_MocA-like_dom"/>
</dbReference>
<keyword evidence="1" id="KW-0560">Oxidoreductase</keyword>
<comment type="caution">
    <text evidence="3">The sequence shown here is derived from an EMBL/GenBank/DDBJ whole genome shotgun (WGS) entry which is preliminary data.</text>
</comment>
<dbReference type="AlphaFoldDB" id="A0A645GGJ1"/>
<dbReference type="SUPFAM" id="SSF55347">
    <property type="entry name" value="Glyceraldehyde-3-phosphate dehydrogenase-like, C-terminal domain"/>
    <property type="match status" value="1"/>
</dbReference>
<sequence>MIDDGQLGTVTYCRVRNAHSGSIDNWLPEHFYSKEQCGGGAMMDLGAHPMYMLLWLMGEPEAVVSTFTSVTDKPVEDNAVTVMNFANGAIGVSETGFVSRYNNFVLEVSGTDGAVRVIDGIVQYAAKATEGKWVTAEKLPEIPNPLTQWVDDVTQGIPAVEFGVDEAVRLTKLMEAAYKASDENIRAAY</sequence>
<proteinExistence type="predicted"/>
<accession>A0A645GGJ1</accession>
<reference evidence="3" key="1">
    <citation type="submission" date="2019-08" db="EMBL/GenBank/DDBJ databases">
        <authorList>
            <person name="Kucharzyk K."/>
            <person name="Murdoch R.W."/>
            <person name="Higgins S."/>
            <person name="Loffler F."/>
        </authorList>
    </citation>
    <scope>NUCLEOTIDE SEQUENCE</scope>
</reference>
<dbReference type="GO" id="GO:0016491">
    <property type="term" value="F:oxidoreductase activity"/>
    <property type="evidence" value="ECO:0007669"/>
    <property type="project" value="UniProtKB-KW"/>
</dbReference>
<dbReference type="Gene3D" id="3.30.360.10">
    <property type="entry name" value="Dihydrodipicolinate Reductase, domain 2"/>
    <property type="match status" value="1"/>
</dbReference>
<gene>
    <name evidence="3" type="ORF">SDC9_172667</name>
</gene>
<evidence type="ECO:0000313" key="3">
    <source>
        <dbReference type="EMBL" id="MPN25260.1"/>
    </source>
</evidence>
<dbReference type="PANTHER" id="PTHR42840:SF3">
    <property type="entry name" value="BINDING ROSSMANN FOLD OXIDOREDUCTASE, PUTATIVE (AFU_ORTHOLOGUE AFUA_2G10240)-RELATED"/>
    <property type="match status" value="1"/>
</dbReference>
<organism evidence="3">
    <name type="scientific">bioreactor metagenome</name>
    <dbReference type="NCBI Taxonomy" id="1076179"/>
    <lineage>
        <taxon>unclassified sequences</taxon>
        <taxon>metagenomes</taxon>
        <taxon>ecological metagenomes</taxon>
    </lineage>
</organism>
<feature type="domain" description="GFO/IDH/MocA-like oxidoreductase" evidence="2">
    <location>
        <begin position="1"/>
        <end position="115"/>
    </location>
</feature>
<dbReference type="EMBL" id="VSSQ01074373">
    <property type="protein sequence ID" value="MPN25260.1"/>
    <property type="molecule type" value="Genomic_DNA"/>
</dbReference>